<dbReference type="PANTHER" id="PTHR34595:SF7">
    <property type="entry name" value="SLL1039 PROTEIN"/>
    <property type="match status" value="1"/>
</dbReference>
<organism evidence="2 3">
    <name type="scientific">Jannaschia faecimaris</name>
    <dbReference type="NCBI Taxonomy" id="1244108"/>
    <lineage>
        <taxon>Bacteria</taxon>
        <taxon>Pseudomonadati</taxon>
        <taxon>Pseudomonadota</taxon>
        <taxon>Alphaproteobacteria</taxon>
        <taxon>Rhodobacterales</taxon>
        <taxon>Roseobacteraceae</taxon>
        <taxon>Jannaschia</taxon>
    </lineage>
</organism>
<dbReference type="EMBL" id="FNPX01000005">
    <property type="protein sequence ID" value="SDZ02241.1"/>
    <property type="molecule type" value="Genomic_DNA"/>
</dbReference>
<gene>
    <name evidence="2" type="ORF">SAMN05444004_10571</name>
</gene>
<dbReference type="InterPro" id="IPR007296">
    <property type="entry name" value="DUF403"/>
</dbReference>
<protein>
    <submittedName>
        <fullName evidence="2">Uncharacterized conserved protein, Alpha-E superfamily</fullName>
    </submittedName>
</protein>
<evidence type="ECO:0000259" key="1">
    <source>
        <dbReference type="Pfam" id="PF04168"/>
    </source>
</evidence>
<name>A0A1H3PMS2_9RHOB</name>
<dbReference type="AlphaFoldDB" id="A0A1H3PMS2"/>
<sequence length="313" mass="35703">MLGKTAGGLMWMFRYLERSENLARLIETGQRIALTRPDRAEGEWASVLKTASAYDAYMAVHDDITGDQVVNWVLRDKDNPSCVLNCIENARTNARLVRTGLTREVWEAVNECWMTLKEELGRKVASRDLPRVLGIVKQRSAFVRGALHGTMLRRDVYDFARLGTFIERADATARLLDVKYYVLLPSAAGVGSPLDNAQWEMILRSVAAEGAFRTLHGRTRRPTDIARFLMLDSRLPRSLAFCYAKIGDNLGYLEKDYGIRMPSHDLSDEICNDLHHATIESVFETGLHQFLRDFLRRNSQLAAQIERDYRFSQ</sequence>
<dbReference type="Pfam" id="PF04168">
    <property type="entry name" value="Alpha-E"/>
    <property type="match status" value="1"/>
</dbReference>
<reference evidence="3" key="1">
    <citation type="submission" date="2016-10" db="EMBL/GenBank/DDBJ databases">
        <authorList>
            <person name="Varghese N."/>
            <person name="Submissions S."/>
        </authorList>
    </citation>
    <scope>NUCLEOTIDE SEQUENCE [LARGE SCALE GENOMIC DNA]</scope>
    <source>
        <strain evidence="3">DSM 100420</strain>
    </source>
</reference>
<dbReference type="PANTHER" id="PTHR34595">
    <property type="entry name" value="BLR5612 PROTEIN"/>
    <property type="match status" value="1"/>
</dbReference>
<keyword evidence="3" id="KW-1185">Reference proteome</keyword>
<dbReference type="STRING" id="1244108.SAMN05444004_10571"/>
<feature type="domain" description="DUF403" evidence="1">
    <location>
        <begin position="1"/>
        <end position="309"/>
    </location>
</feature>
<dbReference type="RefSeq" id="WP_092644509.1">
    <property type="nucleotide sequence ID" value="NZ_FNPX01000005.1"/>
</dbReference>
<dbReference type="OrthoDB" id="9803532at2"/>
<dbReference type="Proteomes" id="UP000198914">
    <property type="component" value="Unassembled WGS sequence"/>
</dbReference>
<proteinExistence type="predicted"/>
<evidence type="ECO:0000313" key="2">
    <source>
        <dbReference type="EMBL" id="SDZ02241.1"/>
    </source>
</evidence>
<evidence type="ECO:0000313" key="3">
    <source>
        <dbReference type="Proteomes" id="UP000198914"/>
    </source>
</evidence>
<dbReference type="InterPro" id="IPR051680">
    <property type="entry name" value="ATP-dep_Glu-Cys_Ligase-2"/>
</dbReference>
<accession>A0A1H3PMS2</accession>